<reference evidence="1 2" key="1">
    <citation type="submission" date="2018-12" db="EMBL/GenBank/DDBJ databases">
        <title>Genome sequence and assembly of Colletotrichum trifolii.</title>
        <authorList>
            <person name="Gan P."/>
            <person name="Shirasu K."/>
        </authorList>
    </citation>
    <scope>NUCLEOTIDE SEQUENCE [LARGE SCALE GENOMIC DNA]</scope>
    <source>
        <strain evidence="1 2">543-2</strain>
    </source>
</reference>
<dbReference type="EMBL" id="RYZW01000036">
    <property type="protein sequence ID" value="TDZ60685.1"/>
    <property type="molecule type" value="Genomic_DNA"/>
</dbReference>
<dbReference type="AlphaFoldDB" id="A0A4R8RG88"/>
<evidence type="ECO:0000313" key="1">
    <source>
        <dbReference type="EMBL" id="TDZ60685.1"/>
    </source>
</evidence>
<dbReference type="Proteomes" id="UP000295703">
    <property type="component" value="Unassembled WGS sequence"/>
</dbReference>
<comment type="caution">
    <text evidence="1">The sequence shown here is derived from an EMBL/GenBank/DDBJ whole genome shotgun (WGS) entry which is preliminary data.</text>
</comment>
<protein>
    <submittedName>
        <fullName evidence="1">Uncharacterized protein</fullName>
    </submittedName>
</protein>
<accession>A0A4R8RG88</accession>
<name>A0A4R8RG88_COLTR</name>
<gene>
    <name evidence="1" type="ORF">CTRI78_v004740</name>
</gene>
<sequence>MVVPTLHLIQPFILNTRKNQTMPRAQDPEHFYNINIVPIECFVCIHRRRARHSFLNRGRRLLKYGTLTAPPILCRECNHTGRIMMRLTATGWHEPPLHNIQDPTSPDDMAVDVDARSDANVDFGDVNQTDAERPPWTDMDRVQDWIMENCTSVREEQAQRRARSRERWAFWPKSHRRNRRMPIYAPKGHCPRGNGLYTIHEHDDEHLEEYWKE</sequence>
<organism evidence="1 2">
    <name type="scientific">Colletotrichum trifolii</name>
    <dbReference type="NCBI Taxonomy" id="5466"/>
    <lineage>
        <taxon>Eukaryota</taxon>
        <taxon>Fungi</taxon>
        <taxon>Dikarya</taxon>
        <taxon>Ascomycota</taxon>
        <taxon>Pezizomycotina</taxon>
        <taxon>Sordariomycetes</taxon>
        <taxon>Hypocreomycetidae</taxon>
        <taxon>Glomerellales</taxon>
        <taxon>Glomerellaceae</taxon>
        <taxon>Colletotrichum</taxon>
        <taxon>Colletotrichum orbiculare species complex</taxon>
    </lineage>
</organism>
<evidence type="ECO:0000313" key="2">
    <source>
        <dbReference type="Proteomes" id="UP000295703"/>
    </source>
</evidence>
<proteinExistence type="predicted"/>
<keyword evidence="2" id="KW-1185">Reference proteome</keyword>